<evidence type="ECO:0000256" key="5">
    <source>
        <dbReference type="ARBA" id="ARBA00022592"/>
    </source>
</evidence>
<evidence type="ECO:0000256" key="2">
    <source>
        <dbReference type="ARBA" id="ARBA00004141"/>
    </source>
</evidence>
<organism evidence="10 11">
    <name type="scientific">Haloarchaeobius amylolyticus</name>
    <dbReference type="NCBI Taxonomy" id="1198296"/>
    <lineage>
        <taxon>Archaea</taxon>
        <taxon>Methanobacteriati</taxon>
        <taxon>Methanobacteriota</taxon>
        <taxon>Stenosarchaea group</taxon>
        <taxon>Halobacteria</taxon>
        <taxon>Halobacteriales</taxon>
        <taxon>Halorubellaceae</taxon>
        <taxon>Haloarchaeobius</taxon>
    </lineage>
</organism>
<dbReference type="Pfam" id="PF01384">
    <property type="entry name" value="PHO4"/>
    <property type="match status" value="1"/>
</dbReference>
<dbReference type="PANTHER" id="PTHR11101">
    <property type="entry name" value="PHOSPHATE TRANSPORTER"/>
    <property type="match status" value="1"/>
</dbReference>
<feature type="transmembrane region" description="Helical" evidence="9">
    <location>
        <begin position="107"/>
        <end position="129"/>
    </location>
</feature>
<dbReference type="AlphaFoldDB" id="A0ABD6BCS4"/>
<name>A0ABD6BCS4_9EURY</name>
<feature type="transmembrane region" description="Helical" evidence="9">
    <location>
        <begin position="80"/>
        <end position="100"/>
    </location>
</feature>
<dbReference type="PANTHER" id="PTHR11101:SF80">
    <property type="entry name" value="PHOSPHATE TRANSPORTER"/>
    <property type="match status" value="1"/>
</dbReference>
<feature type="transmembrane region" description="Helical" evidence="9">
    <location>
        <begin position="208"/>
        <end position="229"/>
    </location>
</feature>
<evidence type="ECO:0000256" key="1">
    <source>
        <dbReference type="ARBA" id="ARBA00001981"/>
    </source>
</evidence>
<comment type="function">
    <text evidence="1">Potential transporter for phosphate.</text>
</comment>
<dbReference type="EMBL" id="JBHUDI010000001">
    <property type="protein sequence ID" value="MFD1562346.1"/>
    <property type="molecule type" value="Genomic_DNA"/>
</dbReference>
<evidence type="ECO:0000256" key="7">
    <source>
        <dbReference type="ARBA" id="ARBA00022989"/>
    </source>
</evidence>
<feature type="transmembrane region" description="Helical" evidence="9">
    <location>
        <begin position="367"/>
        <end position="390"/>
    </location>
</feature>
<evidence type="ECO:0000313" key="11">
    <source>
        <dbReference type="Proteomes" id="UP001597076"/>
    </source>
</evidence>
<dbReference type="InterPro" id="IPR001204">
    <property type="entry name" value="Phos_transporter"/>
</dbReference>
<evidence type="ECO:0000313" key="10">
    <source>
        <dbReference type="EMBL" id="MFD1562346.1"/>
    </source>
</evidence>
<keyword evidence="11" id="KW-1185">Reference proteome</keyword>
<keyword evidence="7 9" id="KW-1133">Transmembrane helix</keyword>
<feature type="transmembrane region" description="Helical" evidence="9">
    <location>
        <begin position="275"/>
        <end position="296"/>
    </location>
</feature>
<feature type="transmembrane region" description="Helical" evidence="9">
    <location>
        <begin position="317"/>
        <end position="336"/>
    </location>
</feature>
<keyword evidence="4 9" id="KW-0813">Transport</keyword>
<dbReference type="Proteomes" id="UP001597076">
    <property type="component" value="Unassembled WGS sequence"/>
</dbReference>
<dbReference type="GO" id="GO:0016020">
    <property type="term" value="C:membrane"/>
    <property type="evidence" value="ECO:0007669"/>
    <property type="project" value="UniProtKB-SubCell"/>
</dbReference>
<feature type="transmembrane region" description="Helical" evidence="9">
    <location>
        <begin position="135"/>
        <end position="154"/>
    </location>
</feature>
<reference evidence="10 11" key="1">
    <citation type="journal article" date="2019" name="Int. J. Syst. Evol. Microbiol.">
        <title>The Global Catalogue of Microorganisms (GCM) 10K type strain sequencing project: providing services to taxonomists for standard genome sequencing and annotation.</title>
        <authorList>
            <consortium name="The Broad Institute Genomics Platform"/>
            <consortium name="The Broad Institute Genome Sequencing Center for Infectious Disease"/>
            <person name="Wu L."/>
            <person name="Ma J."/>
        </authorList>
    </citation>
    <scope>NUCLEOTIDE SEQUENCE [LARGE SCALE GENOMIC DNA]</scope>
    <source>
        <strain evidence="10 11">CGMCC 1.12230</strain>
    </source>
</reference>
<feature type="transmembrane region" description="Helical" evidence="9">
    <location>
        <begin position="166"/>
        <end position="188"/>
    </location>
</feature>
<dbReference type="GO" id="GO:0006817">
    <property type="term" value="P:phosphate ion transport"/>
    <property type="evidence" value="ECO:0007669"/>
    <property type="project" value="UniProtKB-KW"/>
</dbReference>
<keyword evidence="8 9" id="KW-0472">Membrane</keyword>
<keyword evidence="6 9" id="KW-0812">Transmembrane</keyword>
<evidence type="ECO:0000256" key="4">
    <source>
        <dbReference type="ARBA" id="ARBA00022448"/>
    </source>
</evidence>
<proteinExistence type="inferred from homology"/>
<evidence type="ECO:0000256" key="6">
    <source>
        <dbReference type="ARBA" id="ARBA00022692"/>
    </source>
</evidence>
<sequence length="393" mass="39151">MELTLVLLFVTAGFASLFMAWVIGAGSSGATPFAPAVGANAISTMRAAFVVGIFGFAGAVTQGANVSEAIGRGLVGGVSLPAVGVITVLLIGAGLMAVGIRTGYPIATAFTVTGAVIGVGLALGGTPVWSKYQQIGTVWVLTPFVGGFTAYGIASVLPRADVPERFSIALLAGLVGGVLANVEFSFLGPADSAGTVSGSLQELVGLESVSATIGVSLAVALAVAALVYWDVQRDMTGGLRRVLLALGSLVAFSAGGSQVGLAVGPLLPLLDGLEAVSTVAILVGGGAGILVGSWTGAPRMIKSLAQDYSSLGPRRSIAALVPSFLIAQLAILLGVPVSFNEIVVSAIIGSGAAVGGRDAISPRKILLTIGAWIASFVLAFVLGYGAVLVFPMV</sequence>
<gene>
    <name evidence="10" type="ORF">ACFR99_02005</name>
</gene>
<comment type="similarity">
    <text evidence="3 9">Belongs to the inorganic phosphate transporter (PiT) (TC 2.A.20) family.</text>
</comment>
<feature type="transmembrane region" description="Helical" evidence="9">
    <location>
        <begin position="6"/>
        <end position="25"/>
    </location>
</feature>
<keyword evidence="5 9" id="KW-0592">Phosphate transport</keyword>
<comment type="caution">
    <text evidence="10">The sequence shown here is derived from an EMBL/GenBank/DDBJ whole genome shotgun (WGS) entry which is preliminary data.</text>
</comment>
<comment type="subcellular location">
    <subcellularLocation>
        <location evidence="2 9">Membrane</location>
        <topology evidence="2 9">Multi-pass membrane protein</topology>
    </subcellularLocation>
</comment>
<evidence type="ECO:0000256" key="3">
    <source>
        <dbReference type="ARBA" id="ARBA00009916"/>
    </source>
</evidence>
<evidence type="ECO:0000256" key="8">
    <source>
        <dbReference type="ARBA" id="ARBA00023136"/>
    </source>
</evidence>
<evidence type="ECO:0000256" key="9">
    <source>
        <dbReference type="RuleBase" id="RU363058"/>
    </source>
</evidence>
<accession>A0ABD6BCS4</accession>
<feature type="transmembrane region" description="Helical" evidence="9">
    <location>
        <begin position="37"/>
        <end position="60"/>
    </location>
</feature>
<protein>
    <recommendedName>
        <fullName evidence="9">Phosphate transporter</fullName>
    </recommendedName>
</protein>
<dbReference type="RefSeq" id="WP_390283875.1">
    <property type="nucleotide sequence ID" value="NZ_JBHUDI010000001.1"/>
</dbReference>
<feature type="transmembrane region" description="Helical" evidence="9">
    <location>
        <begin position="241"/>
        <end position="263"/>
    </location>
</feature>